<keyword evidence="2" id="KW-0732">Signal</keyword>
<dbReference type="InterPro" id="IPR006946">
    <property type="entry name" value="DGR2-like_dom"/>
</dbReference>
<gene>
    <name evidence="4" type="ORF">SCF082_LOCUS44722</name>
</gene>
<name>A0ABP0R779_9DINO</name>
<dbReference type="SUPFAM" id="SSF49785">
    <property type="entry name" value="Galactose-binding domain-like"/>
    <property type="match status" value="1"/>
</dbReference>
<dbReference type="Pfam" id="PF04862">
    <property type="entry name" value="DUF642"/>
    <property type="match status" value="1"/>
</dbReference>
<feature type="region of interest" description="Disordered" evidence="1">
    <location>
        <begin position="32"/>
        <end position="74"/>
    </location>
</feature>
<evidence type="ECO:0000256" key="1">
    <source>
        <dbReference type="SAM" id="MobiDB-lite"/>
    </source>
</evidence>
<comment type="caution">
    <text evidence="4">The sequence shown here is derived from an EMBL/GenBank/DDBJ whole genome shotgun (WGS) entry which is preliminary data.</text>
</comment>
<evidence type="ECO:0000256" key="2">
    <source>
        <dbReference type="SAM" id="SignalP"/>
    </source>
</evidence>
<keyword evidence="5" id="KW-1185">Reference proteome</keyword>
<evidence type="ECO:0000259" key="3">
    <source>
        <dbReference type="Pfam" id="PF04862"/>
    </source>
</evidence>
<accession>A0ABP0R779</accession>
<sequence length="227" mass="25149">MHRATLCLMTACGFVFIVGEVPAAPIEILSRQGEAKSLSEPAAEEEVPTKTRARTKEIKVSKRKPGPIRNGDFEDPMIGRSPYRAFGSELPGWTIESGTVDVVGNYWVAAKGKQSLDLSGHGPAVLSQEIETVPGTTYELRFAAAGNPEPYDQMNVKKFRVVWGDRELSTITMDAKGRSFEDVGWRYYAFEVVAVDKVTTLTFECLSPTFCGPILDDITLRRVKKKR</sequence>
<organism evidence="4 5">
    <name type="scientific">Durusdinium trenchii</name>
    <dbReference type="NCBI Taxonomy" id="1381693"/>
    <lineage>
        <taxon>Eukaryota</taxon>
        <taxon>Sar</taxon>
        <taxon>Alveolata</taxon>
        <taxon>Dinophyceae</taxon>
        <taxon>Suessiales</taxon>
        <taxon>Symbiodiniaceae</taxon>
        <taxon>Durusdinium</taxon>
    </lineage>
</organism>
<proteinExistence type="predicted"/>
<reference evidence="4 5" key="1">
    <citation type="submission" date="2024-02" db="EMBL/GenBank/DDBJ databases">
        <authorList>
            <person name="Chen Y."/>
            <person name="Shah S."/>
            <person name="Dougan E. K."/>
            <person name="Thang M."/>
            <person name="Chan C."/>
        </authorList>
    </citation>
    <scope>NUCLEOTIDE SEQUENCE [LARGE SCALE GENOMIC DNA]</scope>
</reference>
<feature type="domain" description="DUF642" evidence="3">
    <location>
        <begin position="67"/>
        <end position="220"/>
    </location>
</feature>
<feature type="chain" id="PRO_5047279243" evidence="2">
    <location>
        <begin position="24"/>
        <end position="227"/>
    </location>
</feature>
<dbReference type="EMBL" id="CAXAMM010040749">
    <property type="protein sequence ID" value="CAK9095196.1"/>
    <property type="molecule type" value="Genomic_DNA"/>
</dbReference>
<dbReference type="Proteomes" id="UP001642464">
    <property type="component" value="Unassembled WGS sequence"/>
</dbReference>
<protein>
    <submittedName>
        <fullName evidence="4">Halomucin</fullName>
    </submittedName>
</protein>
<evidence type="ECO:0000313" key="4">
    <source>
        <dbReference type="EMBL" id="CAK9095196.1"/>
    </source>
</evidence>
<dbReference type="Gene3D" id="2.60.120.260">
    <property type="entry name" value="Galactose-binding domain-like"/>
    <property type="match status" value="1"/>
</dbReference>
<feature type="signal peptide" evidence="2">
    <location>
        <begin position="1"/>
        <end position="23"/>
    </location>
</feature>
<dbReference type="InterPro" id="IPR008979">
    <property type="entry name" value="Galactose-bd-like_sf"/>
</dbReference>
<evidence type="ECO:0000313" key="5">
    <source>
        <dbReference type="Proteomes" id="UP001642464"/>
    </source>
</evidence>